<dbReference type="FunFam" id="3.30.70.270:FF:000001">
    <property type="entry name" value="Diguanylate cyclase domain protein"/>
    <property type="match status" value="1"/>
</dbReference>
<dbReference type="NCBIfam" id="TIGR00254">
    <property type="entry name" value="GGDEF"/>
    <property type="match status" value="1"/>
</dbReference>
<dbReference type="PANTHER" id="PTHR45138:SF9">
    <property type="entry name" value="DIGUANYLATE CYCLASE DGCM-RELATED"/>
    <property type="match status" value="1"/>
</dbReference>
<reference evidence="5 6" key="1">
    <citation type="submission" date="2018-12" db="EMBL/GenBank/DDBJ databases">
        <authorList>
            <person name="Criscuolo A."/>
        </authorList>
    </citation>
    <scope>NUCLEOTIDE SEQUENCE [LARGE SCALE GENOMIC DNA]</scope>
    <source>
        <strain evidence="5">ACIP1116281</strain>
    </source>
</reference>
<accession>A0A3S5D3N6</accession>
<proteinExistence type="predicted"/>
<dbReference type="Pfam" id="PF00990">
    <property type="entry name" value="GGDEF"/>
    <property type="match status" value="1"/>
</dbReference>
<evidence type="ECO:0000256" key="1">
    <source>
        <dbReference type="ARBA" id="ARBA00012528"/>
    </source>
</evidence>
<dbReference type="PANTHER" id="PTHR45138">
    <property type="entry name" value="REGULATORY COMPONENTS OF SENSORY TRANSDUCTION SYSTEM"/>
    <property type="match status" value="1"/>
</dbReference>
<feature type="transmembrane region" description="Helical" evidence="3">
    <location>
        <begin position="20"/>
        <end position="38"/>
    </location>
</feature>
<dbReference type="Proteomes" id="UP000268844">
    <property type="component" value="Unassembled WGS sequence"/>
</dbReference>
<comment type="catalytic activity">
    <reaction evidence="2">
        <text>2 GTP = 3',3'-c-di-GMP + 2 diphosphate</text>
        <dbReference type="Rhea" id="RHEA:24898"/>
        <dbReference type="ChEBI" id="CHEBI:33019"/>
        <dbReference type="ChEBI" id="CHEBI:37565"/>
        <dbReference type="ChEBI" id="CHEBI:58805"/>
        <dbReference type="EC" id="2.7.7.65"/>
    </reaction>
</comment>
<dbReference type="InterPro" id="IPR029787">
    <property type="entry name" value="Nucleotide_cyclase"/>
</dbReference>
<keyword evidence="5" id="KW-0808">Transferase</keyword>
<sequence length="259" mass="28180">MQTPHKSGLQTWAQVAEWTLLGTFVCAIVSIAVNLTLFQGLDNDARLRALVSAVLLPVIFAFPLFLYLGLKVRDLESVNRRLSFIARTDSLTSCLNRGAFTARIEALLAEAPENFSGALLMIDADNFKAINDAYGHAMGDEALTIIARSIRAALRTGDLVGRMGGEEFAVFLPKVDERQAARIAERIRHCVNTADFNPEGRAHPLSVSVGGAAFEDRTSFSALFRIADRQLYGAKKAGRNFAAIVHVGDAPDIALRQHA</sequence>
<dbReference type="CDD" id="cd01949">
    <property type="entry name" value="GGDEF"/>
    <property type="match status" value="1"/>
</dbReference>
<dbReference type="AlphaFoldDB" id="A0A3S5D3N6"/>
<feature type="domain" description="GGDEF" evidence="4">
    <location>
        <begin position="115"/>
        <end position="247"/>
    </location>
</feature>
<gene>
    <name evidence="5" type="primary">adrA</name>
    <name evidence="5" type="ORF">DEVEQU_03583</name>
</gene>
<dbReference type="EC" id="2.7.7.65" evidence="1"/>
<dbReference type="PROSITE" id="PS50887">
    <property type="entry name" value="GGDEF"/>
    <property type="match status" value="1"/>
</dbReference>
<keyword evidence="5" id="KW-0548">Nucleotidyltransferase</keyword>
<dbReference type="RefSeq" id="WP_126151933.1">
    <property type="nucleotide sequence ID" value="NZ_JBHTMH010000003.1"/>
</dbReference>
<keyword evidence="3" id="KW-0472">Membrane</keyword>
<dbReference type="GO" id="GO:0052621">
    <property type="term" value="F:diguanylate cyclase activity"/>
    <property type="evidence" value="ECO:0007669"/>
    <property type="project" value="UniProtKB-EC"/>
</dbReference>
<protein>
    <recommendedName>
        <fullName evidence="1">diguanylate cyclase</fullName>
        <ecNumber evidence="1">2.7.7.65</ecNumber>
    </recommendedName>
</protein>
<dbReference type="InterPro" id="IPR000160">
    <property type="entry name" value="GGDEF_dom"/>
</dbReference>
<evidence type="ECO:0000256" key="2">
    <source>
        <dbReference type="ARBA" id="ARBA00034247"/>
    </source>
</evidence>
<evidence type="ECO:0000259" key="4">
    <source>
        <dbReference type="PROSITE" id="PS50887"/>
    </source>
</evidence>
<dbReference type="OrthoDB" id="9812260at2"/>
<evidence type="ECO:0000256" key="3">
    <source>
        <dbReference type="SAM" id="Phobius"/>
    </source>
</evidence>
<evidence type="ECO:0000313" key="5">
    <source>
        <dbReference type="EMBL" id="VDS06419.1"/>
    </source>
</evidence>
<dbReference type="SMART" id="SM00267">
    <property type="entry name" value="GGDEF"/>
    <property type="match status" value="1"/>
</dbReference>
<keyword evidence="3" id="KW-1133">Transmembrane helix</keyword>
<dbReference type="Gene3D" id="3.30.70.270">
    <property type="match status" value="1"/>
</dbReference>
<dbReference type="SUPFAM" id="SSF55073">
    <property type="entry name" value="Nucleotide cyclase"/>
    <property type="match status" value="1"/>
</dbReference>
<organism evidence="5 6">
    <name type="scientific">Devosia equisanguinis</name>
    <dbReference type="NCBI Taxonomy" id="2490941"/>
    <lineage>
        <taxon>Bacteria</taxon>
        <taxon>Pseudomonadati</taxon>
        <taxon>Pseudomonadota</taxon>
        <taxon>Alphaproteobacteria</taxon>
        <taxon>Hyphomicrobiales</taxon>
        <taxon>Devosiaceae</taxon>
        <taxon>Devosia</taxon>
    </lineage>
</organism>
<dbReference type="EMBL" id="UZWD01000047">
    <property type="protein sequence ID" value="VDS06419.1"/>
    <property type="molecule type" value="Genomic_DNA"/>
</dbReference>
<keyword evidence="6" id="KW-1185">Reference proteome</keyword>
<evidence type="ECO:0000313" key="6">
    <source>
        <dbReference type="Proteomes" id="UP000268844"/>
    </source>
</evidence>
<dbReference type="InterPro" id="IPR043128">
    <property type="entry name" value="Rev_trsase/Diguanyl_cyclase"/>
</dbReference>
<name>A0A3S5D3N6_9HYPH</name>
<keyword evidence="3" id="KW-0812">Transmembrane</keyword>
<dbReference type="InterPro" id="IPR050469">
    <property type="entry name" value="Diguanylate_Cyclase"/>
</dbReference>
<feature type="transmembrane region" description="Helical" evidence="3">
    <location>
        <begin position="50"/>
        <end position="70"/>
    </location>
</feature>